<dbReference type="SUPFAM" id="SSF81606">
    <property type="entry name" value="PP2C-like"/>
    <property type="match status" value="1"/>
</dbReference>
<evidence type="ECO:0000256" key="1">
    <source>
        <dbReference type="SAM" id="MobiDB-lite"/>
    </source>
</evidence>
<organism evidence="2 3">
    <name type="scientific">Perkinsus chesapeaki</name>
    <name type="common">Clam parasite</name>
    <name type="synonym">Perkinsus andrewsi</name>
    <dbReference type="NCBI Taxonomy" id="330153"/>
    <lineage>
        <taxon>Eukaryota</taxon>
        <taxon>Sar</taxon>
        <taxon>Alveolata</taxon>
        <taxon>Perkinsozoa</taxon>
        <taxon>Perkinsea</taxon>
        <taxon>Perkinsida</taxon>
        <taxon>Perkinsidae</taxon>
        <taxon>Perkinsus</taxon>
    </lineage>
</organism>
<dbReference type="AlphaFoldDB" id="A0A7J6MLL0"/>
<dbReference type="Proteomes" id="UP000591131">
    <property type="component" value="Unassembled WGS sequence"/>
</dbReference>
<sequence length="257" mass="29648">MSEVKESKTKSFEEALEKFEEFKERRQSLDSDGNEPTMYKRQEGRSMTISVEQGLPPRTTAKRQERRCQTLPDVCGHRRGDAEASDEILRIIQEKQEDLKRRIRRGSLFFGTITEEHYKAFWHHRCVVHVHGKLHKSDIPFKEREVFHVGSMSLDDVANTMGLSFSCIKGFKGEGDNIPNQDNFSVTRLENGWDIICVMDGHGPNGHLASYRAVKSLPYYIAHSDILEPRLMDKCLHQAFQLTHQDMLGHALANDYE</sequence>
<dbReference type="OrthoDB" id="10264738at2759"/>
<name>A0A7J6MLL0_PERCH</name>
<feature type="region of interest" description="Disordered" evidence="1">
    <location>
        <begin position="23"/>
        <end position="46"/>
    </location>
</feature>
<protein>
    <submittedName>
        <fullName evidence="2">Uncharacterized protein</fullName>
    </submittedName>
</protein>
<reference evidence="2 3" key="1">
    <citation type="submission" date="2020-04" db="EMBL/GenBank/DDBJ databases">
        <title>Perkinsus chesapeaki whole genome sequence.</title>
        <authorList>
            <person name="Bogema D.R."/>
        </authorList>
    </citation>
    <scope>NUCLEOTIDE SEQUENCE [LARGE SCALE GENOMIC DNA]</scope>
    <source>
        <strain evidence="2">ATCC PRA-425</strain>
    </source>
</reference>
<dbReference type="Gene3D" id="3.60.40.10">
    <property type="entry name" value="PPM-type phosphatase domain"/>
    <property type="match status" value="1"/>
</dbReference>
<evidence type="ECO:0000313" key="3">
    <source>
        <dbReference type="Proteomes" id="UP000591131"/>
    </source>
</evidence>
<gene>
    <name evidence="2" type="ORF">FOL47_000626</name>
</gene>
<comment type="caution">
    <text evidence="2">The sequence shown here is derived from an EMBL/GenBank/DDBJ whole genome shotgun (WGS) entry which is preliminary data.</text>
</comment>
<keyword evidence="3" id="KW-1185">Reference proteome</keyword>
<dbReference type="EMBL" id="JAAPAO010000111">
    <property type="protein sequence ID" value="KAF4672384.1"/>
    <property type="molecule type" value="Genomic_DNA"/>
</dbReference>
<feature type="non-terminal residue" evidence="2">
    <location>
        <position position="257"/>
    </location>
</feature>
<evidence type="ECO:0000313" key="2">
    <source>
        <dbReference type="EMBL" id="KAF4672384.1"/>
    </source>
</evidence>
<proteinExistence type="predicted"/>
<accession>A0A7J6MLL0</accession>
<dbReference type="InterPro" id="IPR036457">
    <property type="entry name" value="PPM-type-like_dom_sf"/>
</dbReference>